<reference evidence="1 2" key="2">
    <citation type="journal article" date="2022" name="Mol. Ecol. Resour.">
        <title>The genomes of chicory, endive, great burdock and yacon provide insights into Asteraceae paleo-polyploidization history and plant inulin production.</title>
        <authorList>
            <person name="Fan W."/>
            <person name="Wang S."/>
            <person name="Wang H."/>
            <person name="Wang A."/>
            <person name="Jiang F."/>
            <person name="Liu H."/>
            <person name="Zhao H."/>
            <person name="Xu D."/>
            <person name="Zhang Y."/>
        </authorList>
    </citation>
    <scope>NUCLEOTIDE SEQUENCE [LARGE SCALE GENOMIC DNA]</scope>
    <source>
        <strain evidence="2">cv. Punajuju</strain>
        <tissue evidence="1">Leaves</tissue>
    </source>
</reference>
<proteinExistence type="predicted"/>
<gene>
    <name evidence="1" type="ORF">L2E82_14578</name>
</gene>
<keyword evidence="2" id="KW-1185">Reference proteome</keyword>
<reference evidence="2" key="1">
    <citation type="journal article" date="2022" name="Mol. Ecol. Resour.">
        <title>The genomes of chicory, endive, great burdock and yacon provide insights into Asteraceae palaeo-polyploidization history and plant inulin production.</title>
        <authorList>
            <person name="Fan W."/>
            <person name="Wang S."/>
            <person name="Wang H."/>
            <person name="Wang A."/>
            <person name="Jiang F."/>
            <person name="Liu H."/>
            <person name="Zhao H."/>
            <person name="Xu D."/>
            <person name="Zhang Y."/>
        </authorList>
    </citation>
    <scope>NUCLEOTIDE SEQUENCE [LARGE SCALE GENOMIC DNA]</scope>
    <source>
        <strain evidence="2">cv. Punajuju</strain>
    </source>
</reference>
<organism evidence="1 2">
    <name type="scientific">Cichorium intybus</name>
    <name type="common">Chicory</name>
    <dbReference type="NCBI Taxonomy" id="13427"/>
    <lineage>
        <taxon>Eukaryota</taxon>
        <taxon>Viridiplantae</taxon>
        <taxon>Streptophyta</taxon>
        <taxon>Embryophyta</taxon>
        <taxon>Tracheophyta</taxon>
        <taxon>Spermatophyta</taxon>
        <taxon>Magnoliopsida</taxon>
        <taxon>eudicotyledons</taxon>
        <taxon>Gunneridae</taxon>
        <taxon>Pentapetalae</taxon>
        <taxon>asterids</taxon>
        <taxon>campanulids</taxon>
        <taxon>Asterales</taxon>
        <taxon>Asteraceae</taxon>
        <taxon>Cichorioideae</taxon>
        <taxon>Cichorieae</taxon>
        <taxon>Cichoriinae</taxon>
        <taxon>Cichorium</taxon>
    </lineage>
</organism>
<accession>A0ACB9F0D5</accession>
<evidence type="ECO:0000313" key="1">
    <source>
        <dbReference type="EMBL" id="KAI3764567.1"/>
    </source>
</evidence>
<protein>
    <submittedName>
        <fullName evidence="1">Uncharacterized protein</fullName>
    </submittedName>
</protein>
<name>A0ACB9F0D5_CICIN</name>
<evidence type="ECO:0000313" key="2">
    <source>
        <dbReference type="Proteomes" id="UP001055811"/>
    </source>
</evidence>
<comment type="caution">
    <text evidence="1">The sequence shown here is derived from an EMBL/GenBank/DDBJ whole genome shotgun (WGS) entry which is preliminary data.</text>
</comment>
<dbReference type="EMBL" id="CM042011">
    <property type="protein sequence ID" value="KAI3764567.1"/>
    <property type="molecule type" value="Genomic_DNA"/>
</dbReference>
<sequence>MLSRSVAVGTTPKVKHPSDEQAWKGTKPQQELLKIRWKFDSEGVKLKLTTVKSGTGTIIVVKRLNQEGPGPQDHPKEDLICLAGSFRNYGFRPHEHLKSLVLGMDFKLRIQETTGLSKIGAKSDTRSSGDSQLL</sequence>
<dbReference type="Proteomes" id="UP001055811">
    <property type="component" value="Linkage Group LG03"/>
</dbReference>